<comment type="catalytic activity">
    <reaction evidence="13">
        <text>L-seryl-[protein] + ATP = O-phospho-L-seryl-[protein] + ADP + H(+)</text>
        <dbReference type="Rhea" id="RHEA:17989"/>
        <dbReference type="Rhea" id="RHEA-COMP:9863"/>
        <dbReference type="Rhea" id="RHEA-COMP:11604"/>
        <dbReference type="ChEBI" id="CHEBI:15378"/>
        <dbReference type="ChEBI" id="CHEBI:29999"/>
        <dbReference type="ChEBI" id="CHEBI:30616"/>
        <dbReference type="ChEBI" id="CHEBI:83421"/>
        <dbReference type="ChEBI" id="CHEBI:456216"/>
        <dbReference type="EC" id="2.7.11.1"/>
    </reaction>
</comment>
<dbReference type="GO" id="GO:0005886">
    <property type="term" value="C:plasma membrane"/>
    <property type="evidence" value="ECO:0007669"/>
    <property type="project" value="UniProtKB-SubCell"/>
</dbReference>
<feature type="domain" description="Apple" evidence="18">
    <location>
        <begin position="374"/>
        <end position="446"/>
    </location>
</feature>
<feature type="domain" description="Apple" evidence="18">
    <location>
        <begin position="1160"/>
        <end position="1229"/>
    </location>
</feature>
<keyword evidence="4" id="KW-0723">Serine/threonine-protein kinase</keyword>
<sequence length="1846" mass="208379">MLLTQVVAGKVYVMQMSNFVLLLFAVLVIICGCDARSTIDGKSELIDNGETLVSDGENFEMGFFSEGLNRYVGIWYYKLRPRTVVWVANWNVSIQYSTKNKVNVSIVVEDGNLKVLNSISGYTYISSGVNGNSGVKAELLDTGNLVLVNELGVKIWQSFQNPTNTFLPGMNMESLELTSWEGSGDWKYKFKVDQGDNKKYVIVENGVGKIHWQGSVGGFANSTAYKYFRFNDMPSFVTFFLSNNLVEVTRTLFNNSVEATRTLFNNNRSFTPIDFSRLVNHSNKNSIFESARLLMHSSGEIQFYLRDSQSRWSLVWFAPKDKCDQFRKCGKFEICNSNESSECSCLRGFQSDSREDYGDGEYSGGCSRISENSCKEDTFVHLSSMKFGNSNWTDKKINTNENCMSHCLSDCSCKAYTYYNDSGCWFWGSNLNNLQENYTGGFNLSVRVPLNVGTLNNTPMQTSSRNQQPLVISISVILGVMVLCGIIYIIYLKRSARSKEAREIVLGMPIEYLPHRDSFDEDLITEDDKKRIDVPFFSFNSILVATENFSNASKLGRGGFGPVYKSGDIFMQGKFLGGTDMAVKRLSSDSGQGVEEFKTEVMLIAKLQHRNLVRLLGYCVERNEKILLYEYMPNKSLDTFLFDHAFCRLLDWRIRFEIILGIARGLLYLHQDSRLRIIHRDLKTSNILLDEEMNAKISDFGLARIIEGKNTEANTNKVVGTYGYMSPEYALEGLFSIKSDVFAFGVVLLEIISGRRNMEFFEDVNLIGHVWRLWMKDSALDMMDQTIVESCDESEVLKCVNVALLCVQEDPAERPVMSNVVFMLGGESITLPRPNQPAFIARRNSAGATLMILHRCDARRSTIDGRSKLVDNGETLVSAGENFEMGFFSDDDGLNKYVGIWYYKLSPRTVVWVANWNNSIQGKRIMNEDNSVVVEDGNLKVISNGYTYFSTQIGSGSNRKVELLDTGNLVLVDEGAEMWQSFGNPTDTFLPGMKMDSSLNFIHSKNGNYKFQLDQSSDKEYVIIPKQGGFLWKGSAKSGNLRLGEMPGYVAYMLSNFTDKSIVHNSLESIGTLNKSRLLMNSSGEIQFYGWDKEISGWSLKWSAPKDTCDLYKYCGKFSICNSKREEVCKCLPGYKPNPPDNSKAGEFSGGCSRKSVSSCNEDNVEVLDTFLDLRSMKFKSADKLFSNISTREDCRRFCLGNCMCQAYTNDDSGCLIWFTSLMYLQENYAGGFNISVRVTISDIEATRRNCKPCGINLIPYPLSSGPNCGDPLYYSFSCDDLVGQVSFHTSNGKYTVVNFDKDNKTFVIEAAHKESVGTCDDKGPVTGISWFNQSSPFKVINWCFNPKEILTSGPFSRGKDLILISWKPPLEPFCKTSEDCNDWPNSSCTMTKQGERRCICQTDYKWNGLILNCSTKLGTQGSFIAKLASSRNQRTLVISISVVLGVITLCSISYIIYQNTRVTRSREARDIVLGNHMEHFPHRESFGEDLITADEKRRIDVPFFSLNSILVATDNFSNAAKLGQGGFGPVYKARLRSFVHGKFLEGAELAVKRLSNHSGQGVEEFKTEVMLIAKLQHRNLVRLLGYCVEGNEKILLYEYMANKSLDTFIFDHTFCRLLDWRIRFEIILGIARGLLYLHQDSRLRIIHRDLKTSNILLDDEMNAKISDFGLARIIEGKSTEVNTTRVVGTYGYMSPEYALEGLFSIKSDIFAFGVVVLEIISGKRNMEFFEEVNLTGYAWRLWMEDRALDMIDQTIVDTFEDKEVIKCVNVALLCVQEDPGDRPTMSNVVLMLGGESMTLPRPSQPHFITRRNASSTSSSSSKLYSTFNKEMITITHEEEGQYIEM</sequence>
<dbReference type="SMART" id="SM00220">
    <property type="entry name" value="S_TKc"/>
    <property type="match status" value="2"/>
</dbReference>
<evidence type="ECO:0000259" key="16">
    <source>
        <dbReference type="PROSITE" id="PS50011"/>
    </source>
</evidence>
<evidence type="ECO:0000256" key="8">
    <source>
        <dbReference type="ARBA" id="ARBA00022777"/>
    </source>
</evidence>
<keyword evidence="14" id="KW-0472">Membrane</keyword>
<dbReference type="Pfam" id="PF07714">
    <property type="entry name" value="PK_Tyr_Ser-Thr"/>
    <property type="match status" value="2"/>
</dbReference>
<keyword evidence="5" id="KW-0808">Transferase</keyword>
<evidence type="ECO:0000313" key="19">
    <source>
        <dbReference type="EMBL" id="WMV39113.1"/>
    </source>
</evidence>
<evidence type="ECO:0000256" key="7">
    <source>
        <dbReference type="ARBA" id="ARBA00022741"/>
    </source>
</evidence>
<keyword evidence="9" id="KW-0067">ATP-binding</keyword>
<dbReference type="SMART" id="SM00473">
    <property type="entry name" value="PAN_AP"/>
    <property type="match status" value="2"/>
</dbReference>
<dbReference type="InterPro" id="IPR003609">
    <property type="entry name" value="Pan_app"/>
</dbReference>
<dbReference type="CDD" id="cd14066">
    <property type="entry name" value="STKc_IRAK"/>
    <property type="match status" value="2"/>
</dbReference>
<dbReference type="PANTHER" id="PTHR27002">
    <property type="entry name" value="RECEPTOR-LIKE SERINE/THREONINE-PROTEIN KINASE SD1-8"/>
    <property type="match status" value="1"/>
</dbReference>
<comment type="subcellular location">
    <subcellularLocation>
        <location evidence="1">Cell membrane</location>
        <topology evidence="1">Single-pass type I membrane protein</topology>
    </subcellularLocation>
</comment>
<protein>
    <recommendedName>
        <fullName evidence="2">non-specific serine/threonine protein kinase</fullName>
        <ecNumber evidence="2">2.7.11.1</ecNumber>
    </recommendedName>
</protein>
<evidence type="ECO:0000256" key="4">
    <source>
        <dbReference type="ARBA" id="ARBA00022527"/>
    </source>
</evidence>
<dbReference type="GO" id="GO:0005524">
    <property type="term" value="F:ATP binding"/>
    <property type="evidence" value="ECO:0007669"/>
    <property type="project" value="UniProtKB-KW"/>
</dbReference>
<feature type="chain" id="PRO_5042099157" description="non-specific serine/threonine protein kinase" evidence="15">
    <location>
        <begin position="36"/>
        <end position="1846"/>
    </location>
</feature>
<keyword evidence="14" id="KW-1133">Transmembrane helix</keyword>
<evidence type="ECO:0000256" key="5">
    <source>
        <dbReference type="ARBA" id="ARBA00022679"/>
    </source>
</evidence>
<dbReference type="PROSITE" id="PS50927">
    <property type="entry name" value="BULB_LECTIN"/>
    <property type="match status" value="2"/>
</dbReference>
<evidence type="ECO:0000256" key="10">
    <source>
        <dbReference type="ARBA" id="ARBA00023157"/>
    </source>
</evidence>
<dbReference type="InterPro" id="IPR001245">
    <property type="entry name" value="Ser-Thr/Tyr_kinase_cat_dom"/>
</dbReference>
<dbReference type="Pfam" id="PF01453">
    <property type="entry name" value="B_lectin"/>
    <property type="match status" value="2"/>
</dbReference>
<dbReference type="SUPFAM" id="SSF56112">
    <property type="entry name" value="Protein kinase-like (PK-like)"/>
    <property type="match status" value="2"/>
</dbReference>
<evidence type="ECO:0000256" key="11">
    <source>
        <dbReference type="ARBA" id="ARBA00023180"/>
    </source>
</evidence>
<keyword evidence="20" id="KW-1185">Reference proteome</keyword>
<dbReference type="GO" id="GO:0004674">
    <property type="term" value="F:protein serine/threonine kinase activity"/>
    <property type="evidence" value="ECO:0007669"/>
    <property type="project" value="UniProtKB-KW"/>
</dbReference>
<keyword evidence="14" id="KW-0812">Transmembrane</keyword>
<evidence type="ECO:0000259" key="18">
    <source>
        <dbReference type="PROSITE" id="PS50948"/>
    </source>
</evidence>
<organism evidence="19 20">
    <name type="scientific">Solanum verrucosum</name>
    <dbReference type="NCBI Taxonomy" id="315347"/>
    <lineage>
        <taxon>Eukaryota</taxon>
        <taxon>Viridiplantae</taxon>
        <taxon>Streptophyta</taxon>
        <taxon>Embryophyta</taxon>
        <taxon>Tracheophyta</taxon>
        <taxon>Spermatophyta</taxon>
        <taxon>Magnoliopsida</taxon>
        <taxon>eudicotyledons</taxon>
        <taxon>Gunneridae</taxon>
        <taxon>Pentapetalae</taxon>
        <taxon>asterids</taxon>
        <taxon>lamiids</taxon>
        <taxon>Solanales</taxon>
        <taxon>Solanaceae</taxon>
        <taxon>Solanoideae</taxon>
        <taxon>Solaneae</taxon>
        <taxon>Solanum</taxon>
    </lineage>
</organism>
<keyword evidence="8" id="KW-0418">Kinase</keyword>
<accession>A0AAF0U4B6</accession>
<dbReference type="CDD" id="cd00028">
    <property type="entry name" value="B_lectin"/>
    <property type="match status" value="2"/>
</dbReference>
<dbReference type="FunFam" id="3.30.200.20:FF:001238">
    <property type="entry name" value="Os08g0179000 protein"/>
    <property type="match status" value="2"/>
</dbReference>
<dbReference type="Pfam" id="PF08276">
    <property type="entry name" value="PAN_2"/>
    <property type="match status" value="2"/>
</dbReference>
<evidence type="ECO:0000256" key="1">
    <source>
        <dbReference type="ARBA" id="ARBA00004251"/>
    </source>
</evidence>
<dbReference type="SMART" id="SM00108">
    <property type="entry name" value="B_lectin"/>
    <property type="match status" value="2"/>
</dbReference>
<dbReference type="PROSITE" id="PS50948">
    <property type="entry name" value="PAN"/>
    <property type="match status" value="2"/>
</dbReference>
<dbReference type="InterPro" id="IPR008271">
    <property type="entry name" value="Ser/Thr_kinase_AS"/>
</dbReference>
<feature type="domain" description="Bulb-type lectin" evidence="17">
    <location>
        <begin position="861"/>
        <end position="984"/>
    </location>
</feature>
<dbReference type="CDD" id="cd01098">
    <property type="entry name" value="PAN_AP_plant"/>
    <property type="match status" value="2"/>
</dbReference>
<evidence type="ECO:0000256" key="14">
    <source>
        <dbReference type="SAM" id="Phobius"/>
    </source>
</evidence>
<keyword evidence="6 15" id="KW-0732">Signal</keyword>
<dbReference type="EC" id="2.7.11.1" evidence="2"/>
<feature type="domain" description="Protein kinase" evidence="16">
    <location>
        <begin position="1517"/>
        <end position="1808"/>
    </location>
</feature>
<dbReference type="EMBL" id="CP133618">
    <property type="protein sequence ID" value="WMV39113.1"/>
    <property type="molecule type" value="Genomic_DNA"/>
</dbReference>
<dbReference type="SUPFAM" id="SSF51110">
    <property type="entry name" value="alpha-D-mannose-specific plant lectins"/>
    <property type="match status" value="2"/>
</dbReference>
<feature type="signal peptide" evidence="15">
    <location>
        <begin position="1"/>
        <end position="35"/>
    </location>
</feature>
<evidence type="ECO:0000256" key="6">
    <source>
        <dbReference type="ARBA" id="ARBA00022729"/>
    </source>
</evidence>
<feature type="transmembrane region" description="Helical" evidence="14">
    <location>
        <begin position="1437"/>
        <end position="1458"/>
    </location>
</feature>
<dbReference type="PROSITE" id="PS50011">
    <property type="entry name" value="PROTEIN_KINASE_DOM"/>
    <property type="match status" value="2"/>
</dbReference>
<keyword evidence="3" id="KW-1003">Cell membrane</keyword>
<dbReference type="FunFam" id="1.10.510.10:FF:000060">
    <property type="entry name" value="G-type lectin S-receptor-like serine/threonine-protein kinase"/>
    <property type="match status" value="2"/>
</dbReference>
<dbReference type="Proteomes" id="UP001234989">
    <property type="component" value="Chromosome 7"/>
</dbReference>
<evidence type="ECO:0000256" key="9">
    <source>
        <dbReference type="ARBA" id="ARBA00022840"/>
    </source>
</evidence>
<feature type="domain" description="Bulb-type lectin" evidence="17">
    <location>
        <begin position="37"/>
        <end position="160"/>
    </location>
</feature>
<keyword evidence="10" id="KW-1015">Disulfide bond</keyword>
<dbReference type="Gene3D" id="3.30.200.20">
    <property type="entry name" value="Phosphorylase Kinase, domain 1"/>
    <property type="match status" value="2"/>
</dbReference>
<evidence type="ECO:0000259" key="17">
    <source>
        <dbReference type="PROSITE" id="PS50927"/>
    </source>
</evidence>
<keyword evidence="11" id="KW-0325">Glycoprotein</keyword>
<comment type="catalytic activity">
    <reaction evidence="12">
        <text>L-threonyl-[protein] + ATP = O-phospho-L-threonyl-[protein] + ADP + H(+)</text>
        <dbReference type="Rhea" id="RHEA:46608"/>
        <dbReference type="Rhea" id="RHEA-COMP:11060"/>
        <dbReference type="Rhea" id="RHEA-COMP:11605"/>
        <dbReference type="ChEBI" id="CHEBI:15378"/>
        <dbReference type="ChEBI" id="CHEBI:30013"/>
        <dbReference type="ChEBI" id="CHEBI:30616"/>
        <dbReference type="ChEBI" id="CHEBI:61977"/>
        <dbReference type="ChEBI" id="CHEBI:456216"/>
        <dbReference type="EC" id="2.7.11.1"/>
    </reaction>
</comment>
<dbReference type="InterPro" id="IPR000858">
    <property type="entry name" value="S_locus_glycoprot_dom"/>
</dbReference>
<dbReference type="Gene3D" id="1.10.510.10">
    <property type="entry name" value="Transferase(Phosphotransferase) domain 1"/>
    <property type="match status" value="2"/>
</dbReference>
<keyword evidence="7" id="KW-0547">Nucleotide-binding</keyword>
<name>A0AAF0U4B6_SOLVR</name>
<dbReference type="GO" id="GO:0048544">
    <property type="term" value="P:recognition of pollen"/>
    <property type="evidence" value="ECO:0007669"/>
    <property type="project" value="InterPro"/>
</dbReference>
<evidence type="ECO:0000256" key="3">
    <source>
        <dbReference type="ARBA" id="ARBA00022475"/>
    </source>
</evidence>
<dbReference type="PROSITE" id="PS00108">
    <property type="entry name" value="PROTEIN_KINASE_ST"/>
    <property type="match status" value="2"/>
</dbReference>
<dbReference type="Pfam" id="PF00954">
    <property type="entry name" value="S_locus_glycop"/>
    <property type="match status" value="2"/>
</dbReference>
<dbReference type="Gene3D" id="2.90.10.10">
    <property type="entry name" value="Bulb-type lectin domain"/>
    <property type="match status" value="2"/>
</dbReference>
<reference evidence="19" key="1">
    <citation type="submission" date="2023-08" db="EMBL/GenBank/DDBJ databases">
        <title>A de novo genome assembly of Solanum verrucosum Schlechtendal, a Mexican diploid species geographically isolated from the other diploid A-genome species in potato relatives.</title>
        <authorList>
            <person name="Hosaka K."/>
        </authorList>
    </citation>
    <scope>NUCLEOTIDE SEQUENCE</scope>
    <source>
        <tissue evidence="19">Young leaves</tissue>
    </source>
</reference>
<feature type="transmembrane region" description="Helical" evidence="14">
    <location>
        <begin position="470"/>
        <end position="492"/>
    </location>
</feature>
<dbReference type="InterPro" id="IPR036426">
    <property type="entry name" value="Bulb-type_lectin_dom_sf"/>
</dbReference>
<evidence type="ECO:0000256" key="13">
    <source>
        <dbReference type="ARBA" id="ARBA00048679"/>
    </source>
</evidence>
<dbReference type="InterPro" id="IPR001480">
    <property type="entry name" value="Bulb-type_lectin_dom"/>
</dbReference>
<evidence type="ECO:0000256" key="12">
    <source>
        <dbReference type="ARBA" id="ARBA00047899"/>
    </source>
</evidence>
<evidence type="ECO:0000256" key="2">
    <source>
        <dbReference type="ARBA" id="ARBA00012513"/>
    </source>
</evidence>
<dbReference type="PANTHER" id="PTHR27002:SF993">
    <property type="entry name" value="RECEPTOR-LIKE SERINE_THREONINE-PROTEIN KINASE"/>
    <property type="match status" value="1"/>
</dbReference>
<proteinExistence type="predicted"/>
<gene>
    <name evidence="19" type="ORF">MTR67_032498</name>
</gene>
<feature type="domain" description="Protein kinase" evidence="16">
    <location>
        <begin position="549"/>
        <end position="839"/>
    </location>
</feature>
<dbReference type="InterPro" id="IPR011009">
    <property type="entry name" value="Kinase-like_dom_sf"/>
</dbReference>
<evidence type="ECO:0000256" key="15">
    <source>
        <dbReference type="SAM" id="SignalP"/>
    </source>
</evidence>
<dbReference type="InterPro" id="IPR000719">
    <property type="entry name" value="Prot_kinase_dom"/>
</dbReference>
<evidence type="ECO:0000313" key="20">
    <source>
        <dbReference type="Proteomes" id="UP001234989"/>
    </source>
</evidence>